<evidence type="ECO:0000256" key="7">
    <source>
        <dbReference type="PIRSR" id="PIRSR602401-1"/>
    </source>
</evidence>
<keyword evidence="9" id="KW-1133">Transmembrane helix</keyword>
<evidence type="ECO:0000256" key="4">
    <source>
        <dbReference type="ARBA" id="ARBA00023002"/>
    </source>
</evidence>
<feature type="transmembrane region" description="Helical" evidence="9">
    <location>
        <begin position="6"/>
        <end position="22"/>
    </location>
</feature>
<dbReference type="EMBL" id="OX465080">
    <property type="protein sequence ID" value="CAI9282027.1"/>
    <property type="molecule type" value="Genomic_DNA"/>
</dbReference>
<dbReference type="Pfam" id="PF00067">
    <property type="entry name" value="p450"/>
    <property type="match status" value="1"/>
</dbReference>
<dbReference type="InterPro" id="IPR017972">
    <property type="entry name" value="Cyt_P450_CS"/>
</dbReference>
<dbReference type="PROSITE" id="PS00086">
    <property type="entry name" value="CYTOCHROME_P450"/>
    <property type="match status" value="1"/>
</dbReference>
<dbReference type="PANTHER" id="PTHR47953">
    <property type="entry name" value="OS08G0105600 PROTEIN"/>
    <property type="match status" value="1"/>
</dbReference>
<keyword evidence="6 8" id="KW-0503">Monooxygenase</keyword>
<evidence type="ECO:0008006" key="12">
    <source>
        <dbReference type="Google" id="ProtNLM"/>
    </source>
</evidence>
<evidence type="ECO:0000256" key="1">
    <source>
        <dbReference type="ARBA" id="ARBA00010617"/>
    </source>
</evidence>
<dbReference type="SUPFAM" id="SSF48264">
    <property type="entry name" value="Cytochrome P450"/>
    <property type="match status" value="1"/>
</dbReference>
<evidence type="ECO:0000313" key="10">
    <source>
        <dbReference type="EMBL" id="CAI9282027.1"/>
    </source>
</evidence>
<keyword evidence="3 7" id="KW-0479">Metal-binding</keyword>
<evidence type="ECO:0000313" key="11">
    <source>
        <dbReference type="Proteomes" id="UP001177003"/>
    </source>
</evidence>
<feature type="binding site" description="axial binding residue" evidence="7">
    <location>
        <position position="438"/>
    </location>
    <ligand>
        <name>heme</name>
        <dbReference type="ChEBI" id="CHEBI:30413"/>
    </ligand>
    <ligandPart>
        <name>Fe</name>
        <dbReference type="ChEBI" id="CHEBI:18248"/>
    </ligandPart>
</feature>
<dbReference type="Proteomes" id="UP001177003">
    <property type="component" value="Chromosome 4"/>
</dbReference>
<dbReference type="PRINTS" id="PR00385">
    <property type="entry name" value="P450"/>
</dbReference>
<protein>
    <recommendedName>
        <fullName evidence="12">Cytochrome P450</fullName>
    </recommendedName>
</protein>
<dbReference type="GO" id="GO:0020037">
    <property type="term" value="F:heme binding"/>
    <property type="evidence" value="ECO:0007669"/>
    <property type="project" value="InterPro"/>
</dbReference>
<comment type="similarity">
    <text evidence="1 8">Belongs to the cytochrome P450 family.</text>
</comment>
<dbReference type="InterPro" id="IPR052306">
    <property type="entry name" value="CYP450_71D"/>
</dbReference>
<dbReference type="InterPro" id="IPR001128">
    <property type="entry name" value="Cyt_P450"/>
</dbReference>
<accession>A0AA36E4Q4</accession>
<proteinExistence type="inferred from homology"/>
<dbReference type="GO" id="GO:0016705">
    <property type="term" value="F:oxidoreductase activity, acting on paired donors, with incorporation or reduction of molecular oxygen"/>
    <property type="evidence" value="ECO:0007669"/>
    <property type="project" value="InterPro"/>
</dbReference>
<dbReference type="PRINTS" id="PR00463">
    <property type="entry name" value="EP450I"/>
</dbReference>
<evidence type="ECO:0000256" key="6">
    <source>
        <dbReference type="ARBA" id="ARBA00023033"/>
    </source>
</evidence>
<gene>
    <name evidence="10" type="ORF">LSALG_LOCUS21690</name>
</gene>
<sequence>MDAGVTFLLLVSSLILSFYFILNRKPNASKSLNLPPGPPKLPIIGNIHQIAGALPHHAFRELAKKYGPIMHMQLGQISTIVISSPLLAKEVFKTNDLALASRPYTLLADIVLYGSSDVALGPYGDYWRQMKKMITVELLSAKKVRSFSGFREQEVDHFIEFLRSSCEKPIVIREKVTEMINNIVCKSSFGDNCKQQDVLIELVDDLGRLVSGFYVADLFPEFGFLSVISGMKSKLTKIHKSLDKIFDDIFEERKTKRQRNGASEDDLLDVLFTIKESGGLQFPITDDNIKAVFVNMFTGGTDTSAMTIEWAMTEMMKNPDVMDKAQREVREAFKGKKKITESDLQDLVYLKFVVKETLRLHPPLPLLLPRECREQCQIAGYDIPVKMKVIVNAFACAVDPEYWDDAESFKPERFEKSTTDFMGTNFEFVPFGSGRRMCPGINFGVTSIQSALAQMLYHFNWKLPFELSPNDVDITENDGATAVKKVPLMLTPTLQIICIEFYTIVNINRDKSQLETWILATDESVAIPSLRSFATDL</sequence>
<organism evidence="10 11">
    <name type="scientific">Lactuca saligna</name>
    <name type="common">Willowleaf lettuce</name>
    <dbReference type="NCBI Taxonomy" id="75948"/>
    <lineage>
        <taxon>Eukaryota</taxon>
        <taxon>Viridiplantae</taxon>
        <taxon>Streptophyta</taxon>
        <taxon>Embryophyta</taxon>
        <taxon>Tracheophyta</taxon>
        <taxon>Spermatophyta</taxon>
        <taxon>Magnoliopsida</taxon>
        <taxon>eudicotyledons</taxon>
        <taxon>Gunneridae</taxon>
        <taxon>Pentapetalae</taxon>
        <taxon>asterids</taxon>
        <taxon>campanulids</taxon>
        <taxon>Asterales</taxon>
        <taxon>Asteraceae</taxon>
        <taxon>Cichorioideae</taxon>
        <taxon>Cichorieae</taxon>
        <taxon>Lactucinae</taxon>
        <taxon>Lactuca</taxon>
    </lineage>
</organism>
<dbReference type="InterPro" id="IPR002401">
    <property type="entry name" value="Cyt_P450_E_grp-I"/>
</dbReference>
<evidence type="ECO:0000256" key="8">
    <source>
        <dbReference type="RuleBase" id="RU000461"/>
    </source>
</evidence>
<name>A0AA36E4Q4_LACSI</name>
<dbReference type="GO" id="GO:0004497">
    <property type="term" value="F:monooxygenase activity"/>
    <property type="evidence" value="ECO:0007669"/>
    <property type="project" value="UniProtKB-KW"/>
</dbReference>
<dbReference type="Gene3D" id="1.10.630.10">
    <property type="entry name" value="Cytochrome P450"/>
    <property type="match status" value="1"/>
</dbReference>
<reference evidence="10" key="1">
    <citation type="submission" date="2023-04" db="EMBL/GenBank/DDBJ databases">
        <authorList>
            <person name="Vijverberg K."/>
            <person name="Xiong W."/>
            <person name="Schranz E."/>
        </authorList>
    </citation>
    <scope>NUCLEOTIDE SEQUENCE</scope>
</reference>
<comment type="cofactor">
    <cofactor evidence="7">
        <name>heme</name>
        <dbReference type="ChEBI" id="CHEBI:30413"/>
    </cofactor>
</comment>
<keyword evidence="5 7" id="KW-0408">Iron</keyword>
<keyword evidence="2 7" id="KW-0349">Heme</keyword>
<evidence type="ECO:0000256" key="2">
    <source>
        <dbReference type="ARBA" id="ARBA00022617"/>
    </source>
</evidence>
<dbReference type="FunFam" id="1.10.630.10:FF:000043">
    <property type="entry name" value="Cytochrome P450 99A2"/>
    <property type="match status" value="1"/>
</dbReference>
<dbReference type="PANTHER" id="PTHR47953:SF16">
    <property type="entry name" value="CYTOCHROME P450 71D8"/>
    <property type="match status" value="1"/>
</dbReference>
<keyword evidence="11" id="KW-1185">Reference proteome</keyword>
<evidence type="ECO:0000256" key="3">
    <source>
        <dbReference type="ARBA" id="ARBA00022723"/>
    </source>
</evidence>
<evidence type="ECO:0000256" key="9">
    <source>
        <dbReference type="SAM" id="Phobius"/>
    </source>
</evidence>
<dbReference type="AlphaFoldDB" id="A0AA36E4Q4"/>
<dbReference type="CDD" id="cd11072">
    <property type="entry name" value="CYP71-like"/>
    <property type="match status" value="1"/>
</dbReference>
<keyword evidence="9" id="KW-0472">Membrane</keyword>
<dbReference type="InterPro" id="IPR036396">
    <property type="entry name" value="Cyt_P450_sf"/>
</dbReference>
<keyword evidence="4 8" id="KW-0560">Oxidoreductase</keyword>
<dbReference type="GO" id="GO:0051762">
    <property type="term" value="P:sesquiterpene biosynthetic process"/>
    <property type="evidence" value="ECO:0007669"/>
    <property type="project" value="UniProtKB-ARBA"/>
</dbReference>
<keyword evidence="9" id="KW-0812">Transmembrane</keyword>
<evidence type="ECO:0000256" key="5">
    <source>
        <dbReference type="ARBA" id="ARBA00023004"/>
    </source>
</evidence>
<dbReference type="GO" id="GO:0005506">
    <property type="term" value="F:iron ion binding"/>
    <property type="evidence" value="ECO:0007669"/>
    <property type="project" value="InterPro"/>
</dbReference>